<sequence length="624" mass="68667">MLLHQPRLIFNAVIDLFAKRTFALPTAISSRVAIELIERLKRPANDAIFKALRVPQIVVVKDLEGTILYFLSIFYQIVIVNLDRLAGSVLIFARIAHDRKIEPKAVFAHENEMRAVLVEALKPSKHAVSHPGYMSGILEILPRDLGVALAPCHLASSNLFFRESEPPENFKSKNRLGMIFGGRQMDFAALLVALTARLDEADRGDRAWWLLTRVHLSAVRLQQIVAYLFDAGAGIGLELTPAHYANLATILGIGTANPAQGINRHYFLAMDTPLRLLERADGVHWSRVTLTSHGIALATHADTSGIFETQLRSIRFCRTPWYNQQRVDEYSEFDVRPYDAILAVMAGSDGYVDVDEFDLFVSRIRNDAEIADAIAYIAVFRTLDDEQKQNLRNLVSDRMPAGTGNDPRKPYNNWRDMGRHTFSLLSLGESAAQVDNRLYLTSMLAAPIFPGPANGGNGEAAAAAAPAPPAPQPPAATVLRIPESQAPDELLTPPGVPQTNSGAEAELLVSKIFAAAGWEVVYYNQKRGYGFDLWVRKDGQAFVIEVKSFVGQGGGISLTALEYEAAQHHGENFLLVIVENATGSRPTLHVIQNPTATLAFHQAQISQFTVGRVAWIQAAAELEP</sequence>
<gene>
    <name evidence="2" type="ORF">J2W40_003130</name>
</gene>
<dbReference type="SUPFAM" id="SSF52980">
    <property type="entry name" value="Restriction endonuclease-like"/>
    <property type="match status" value="1"/>
</dbReference>
<dbReference type="CDD" id="cd01037">
    <property type="entry name" value="PDDEXK_nuclease-like"/>
    <property type="match status" value="1"/>
</dbReference>
<evidence type="ECO:0000313" key="3">
    <source>
        <dbReference type="Proteomes" id="UP001267638"/>
    </source>
</evidence>
<comment type="caution">
    <text evidence="2">The sequence shown here is derived from an EMBL/GenBank/DDBJ whole genome shotgun (WGS) entry which is preliminary data.</text>
</comment>
<reference evidence="2 3" key="1">
    <citation type="submission" date="2023-07" db="EMBL/GenBank/DDBJ databases">
        <title>Sorghum-associated microbial communities from plants grown in Nebraska, USA.</title>
        <authorList>
            <person name="Schachtman D."/>
        </authorList>
    </citation>
    <scope>NUCLEOTIDE SEQUENCE [LARGE SCALE GENOMIC DNA]</scope>
    <source>
        <strain evidence="2 3">4256</strain>
    </source>
</reference>
<organism evidence="2 3">
    <name type="scientific">Sphingobium xenophagum</name>
    <dbReference type="NCBI Taxonomy" id="121428"/>
    <lineage>
        <taxon>Bacteria</taxon>
        <taxon>Pseudomonadati</taxon>
        <taxon>Pseudomonadota</taxon>
        <taxon>Alphaproteobacteria</taxon>
        <taxon>Sphingomonadales</taxon>
        <taxon>Sphingomonadaceae</taxon>
        <taxon>Sphingobium</taxon>
    </lineage>
</organism>
<evidence type="ECO:0000259" key="1">
    <source>
        <dbReference type="Pfam" id="PF13020"/>
    </source>
</evidence>
<name>A0ABU1X3Y4_SPHXE</name>
<keyword evidence="3" id="KW-1185">Reference proteome</keyword>
<feature type="domain" description="Protein NO VEIN C-terminal" evidence="1">
    <location>
        <begin position="516"/>
        <end position="590"/>
    </location>
</feature>
<proteinExistence type="predicted"/>
<dbReference type="InterPro" id="IPR024975">
    <property type="entry name" value="NOV_C"/>
</dbReference>
<dbReference type="Pfam" id="PF13020">
    <property type="entry name" value="NOV_C"/>
    <property type="match status" value="1"/>
</dbReference>
<dbReference type="Proteomes" id="UP001267638">
    <property type="component" value="Unassembled WGS sequence"/>
</dbReference>
<evidence type="ECO:0000313" key="2">
    <source>
        <dbReference type="EMBL" id="MDR7156289.1"/>
    </source>
</evidence>
<dbReference type="InterPro" id="IPR011335">
    <property type="entry name" value="Restrct_endonuc-II-like"/>
</dbReference>
<protein>
    <recommendedName>
        <fullName evidence="1">Protein NO VEIN C-terminal domain-containing protein</fullName>
    </recommendedName>
</protein>
<accession>A0ABU1X3Y4</accession>
<dbReference type="RefSeq" id="WP_310226420.1">
    <property type="nucleotide sequence ID" value="NZ_JAVDWV010000015.1"/>
</dbReference>
<dbReference type="EMBL" id="JAVDWV010000015">
    <property type="protein sequence ID" value="MDR7156289.1"/>
    <property type="molecule type" value="Genomic_DNA"/>
</dbReference>